<feature type="region of interest" description="Disordered" evidence="1">
    <location>
        <begin position="1"/>
        <end position="27"/>
    </location>
</feature>
<evidence type="ECO:0000256" key="1">
    <source>
        <dbReference type="SAM" id="MobiDB-lite"/>
    </source>
</evidence>
<proteinExistence type="predicted"/>
<name>A0A368RG42_SETIT</name>
<organism evidence="2">
    <name type="scientific">Setaria italica</name>
    <name type="common">Foxtail millet</name>
    <name type="synonym">Panicum italicum</name>
    <dbReference type="NCBI Taxonomy" id="4555"/>
    <lineage>
        <taxon>Eukaryota</taxon>
        <taxon>Viridiplantae</taxon>
        <taxon>Streptophyta</taxon>
        <taxon>Embryophyta</taxon>
        <taxon>Tracheophyta</taxon>
        <taxon>Spermatophyta</taxon>
        <taxon>Magnoliopsida</taxon>
        <taxon>Liliopsida</taxon>
        <taxon>Poales</taxon>
        <taxon>Poaceae</taxon>
        <taxon>PACMAD clade</taxon>
        <taxon>Panicoideae</taxon>
        <taxon>Panicodae</taxon>
        <taxon>Paniceae</taxon>
        <taxon>Cenchrinae</taxon>
        <taxon>Setaria</taxon>
    </lineage>
</organism>
<dbReference type="EMBL" id="CM003532">
    <property type="protein sequence ID" value="RCV29175.1"/>
    <property type="molecule type" value="Genomic_DNA"/>
</dbReference>
<gene>
    <name evidence="2" type="ORF">SETIT_5G462900v2</name>
</gene>
<reference evidence="2" key="1">
    <citation type="journal article" date="2012" name="Nat. Biotechnol.">
        <title>Reference genome sequence of the model plant Setaria.</title>
        <authorList>
            <person name="Bennetzen J.L."/>
            <person name="Schmutz J."/>
            <person name="Wang H."/>
            <person name="Percifield R."/>
            <person name="Hawkins J."/>
            <person name="Pontaroli A.C."/>
            <person name="Estep M."/>
            <person name="Feng L."/>
            <person name="Vaughn J.N."/>
            <person name="Grimwood J."/>
            <person name="Jenkins J."/>
            <person name="Barry K."/>
            <person name="Lindquist E."/>
            <person name="Hellsten U."/>
            <person name="Deshpande S."/>
            <person name="Wang X."/>
            <person name="Wu X."/>
            <person name="Mitros T."/>
            <person name="Triplett J."/>
            <person name="Yang X."/>
            <person name="Ye C.Y."/>
            <person name="Mauro-Herrera M."/>
            <person name="Wang L."/>
            <person name="Li P."/>
            <person name="Sharma M."/>
            <person name="Sharma R."/>
            <person name="Ronald P.C."/>
            <person name="Panaud O."/>
            <person name="Kellogg E.A."/>
            <person name="Brutnell T.P."/>
            <person name="Doust A.N."/>
            <person name="Tuskan G.A."/>
            <person name="Rokhsar D."/>
            <person name="Devos K.M."/>
        </authorList>
    </citation>
    <scope>NUCLEOTIDE SEQUENCE [LARGE SCALE GENOMIC DNA]</scope>
    <source>
        <strain evidence="2">Yugu1</strain>
    </source>
</reference>
<sequence length="151" mass="16462">MGGEGGEGAVPAGEGGGAVIENPIHDPMWSTRNQASGEARKEVCERMQEQSRRRPYVEELMSWNLRVLVADHADILHGGAEQTTHMGLPFFMAKGQMNVTCHGGHREPHRRYRSTMDGALIAVGILRRVVAVILVSGGCSSRRSMHVSALF</sequence>
<feature type="compositionally biased region" description="Gly residues" evidence="1">
    <location>
        <begin position="1"/>
        <end position="18"/>
    </location>
</feature>
<protein>
    <submittedName>
        <fullName evidence="2">Uncharacterized protein</fullName>
    </submittedName>
</protein>
<accession>A0A368RG42</accession>
<dbReference type="AlphaFoldDB" id="A0A368RG42"/>
<reference evidence="2" key="2">
    <citation type="submission" date="2015-07" db="EMBL/GenBank/DDBJ databases">
        <authorList>
            <person name="Noorani M."/>
        </authorList>
    </citation>
    <scope>NUCLEOTIDE SEQUENCE</scope>
    <source>
        <strain evidence="2">Yugu1</strain>
    </source>
</reference>
<evidence type="ECO:0000313" key="2">
    <source>
        <dbReference type="EMBL" id="RCV29175.1"/>
    </source>
</evidence>